<reference evidence="1" key="2">
    <citation type="submission" date="2020-11" db="EMBL/GenBank/DDBJ databases">
        <authorList>
            <person name="McCartney M.A."/>
            <person name="Auch B."/>
            <person name="Kono T."/>
            <person name="Mallez S."/>
            <person name="Becker A."/>
            <person name="Gohl D.M."/>
            <person name="Silverstein K.A.T."/>
            <person name="Koren S."/>
            <person name="Bechman K.B."/>
            <person name="Herman A."/>
            <person name="Abrahante J.E."/>
            <person name="Garbe J."/>
        </authorList>
    </citation>
    <scope>NUCLEOTIDE SEQUENCE</scope>
    <source>
        <strain evidence="1">Duluth1</strain>
        <tissue evidence="1">Whole animal</tissue>
    </source>
</reference>
<keyword evidence="2" id="KW-1185">Reference proteome</keyword>
<dbReference type="Proteomes" id="UP000828390">
    <property type="component" value="Unassembled WGS sequence"/>
</dbReference>
<reference evidence="1" key="1">
    <citation type="journal article" date="2019" name="bioRxiv">
        <title>The Genome of the Zebra Mussel, Dreissena polymorpha: A Resource for Invasive Species Research.</title>
        <authorList>
            <person name="McCartney M.A."/>
            <person name="Auch B."/>
            <person name="Kono T."/>
            <person name="Mallez S."/>
            <person name="Zhang Y."/>
            <person name="Obille A."/>
            <person name="Becker A."/>
            <person name="Abrahante J.E."/>
            <person name="Garbe J."/>
            <person name="Badalamenti J.P."/>
            <person name="Herman A."/>
            <person name="Mangelson H."/>
            <person name="Liachko I."/>
            <person name="Sullivan S."/>
            <person name="Sone E.D."/>
            <person name="Koren S."/>
            <person name="Silverstein K.A.T."/>
            <person name="Beckman K.B."/>
            <person name="Gohl D.M."/>
        </authorList>
    </citation>
    <scope>NUCLEOTIDE SEQUENCE</scope>
    <source>
        <strain evidence="1">Duluth1</strain>
        <tissue evidence="1">Whole animal</tissue>
    </source>
</reference>
<dbReference type="EMBL" id="JAIWYP010000001">
    <property type="protein sequence ID" value="KAH3887454.1"/>
    <property type="molecule type" value="Genomic_DNA"/>
</dbReference>
<evidence type="ECO:0000313" key="1">
    <source>
        <dbReference type="EMBL" id="KAH3887454.1"/>
    </source>
</evidence>
<name>A0A9D4N553_DREPO</name>
<gene>
    <name evidence="1" type="ORF">DPMN_011471</name>
</gene>
<dbReference type="AlphaFoldDB" id="A0A9D4N553"/>
<proteinExistence type="predicted"/>
<sequence>MQKESIKTCRRPIWLPDLKGLSRLENLCCCLQYPKALTSHCESDLPARDPV</sequence>
<evidence type="ECO:0000313" key="2">
    <source>
        <dbReference type="Proteomes" id="UP000828390"/>
    </source>
</evidence>
<accession>A0A9D4N553</accession>
<organism evidence="1 2">
    <name type="scientific">Dreissena polymorpha</name>
    <name type="common">Zebra mussel</name>
    <name type="synonym">Mytilus polymorpha</name>
    <dbReference type="NCBI Taxonomy" id="45954"/>
    <lineage>
        <taxon>Eukaryota</taxon>
        <taxon>Metazoa</taxon>
        <taxon>Spiralia</taxon>
        <taxon>Lophotrochozoa</taxon>
        <taxon>Mollusca</taxon>
        <taxon>Bivalvia</taxon>
        <taxon>Autobranchia</taxon>
        <taxon>Heteroconchia</taxon>
        <taxon>Euheterodonta</taxon>
        <taxon>Imparidentia</taxon>
        <taxon>Neoheterodontei</taxon>
        <taxon>Myida</taxon>
        <taxon>Dreissenoidea</taxon>
        <taxon>Dreissenidae</taxon>
        <taxon>Dreissena</taxon>
    </lineage>
</organism>
<comment type="caution">
    <text evidence="1">The sequence shown here is derived from an EMBL/GenBank/DDBJ whole genome shotgun (WGS) entry which is preliminary data.</text>
</comment>
<protein>
    <submittedName>
        <fullName evidence="1">Uncharacterized protein</fullName>
    </submittedName>
</protein>